<dbReference type="Proteomes" id="UP000199221">
    <property type="component" value="Unassembled WGS sequence"/>
</dbReference>
<evidence type="ECO:0000313" key="2">
    <source>
        <dbReference type="EMBL" id="SES08609.1"/>
    </source>
</evidence>
<sequence>MSEPFLGQITLFAGNFAPRGWAFCQGQLLSIAQNTALFSILGTTYGGNGQTTFALPDLRGRAPIQQGTGPGLPNVVLGEVAGAPTASLTSLNMASQPVIIPASTVSVAIPAAEGDADLPAPSTSGVLAKPKDTTGSGAAIDIYASTASDTTLKPFNLTIPASTGATTGQSQPFSIRNPYLGINFIIAVEGLFPSRN</sequence>
<proteinExistence type="predicted"/>
<dbReference type="SUPFAM" id="SSF88874">
    <property type="entry name" value="Receptor-binding domain of short tail fibre protein gp12"/>
    <property type="match status" value="1"/>
</dbReference>
<name>A0A1H9UGX5_9PSED</name>
<dbReference type="InterPro" id="IPR037053">
    <property type="entry name" value="Phage_tail_collar_dom_sf"/>
</dbReference>
<dbReference type="RefSeq" id="WP_028692046.1">
    <property type="nucleotide sequence ID" value="NZ_CATKPM010000004.1"/>
</dbReference>
<dbReference type="Pfam" id="PF07484">
    <property type="entry name" value="Collar"/>
    <property type="match status" value="1"/>
</dbReference>
<organism evidence="2 4">
    <name type="scientific">Pseudomonas soli</name>
    <dbReference type="NCBI Taxonomy" id="1306993"/>
    <lineage>
        <taxon>Bacteria</taxon>
        <taxon>Pseudomonadati</taxon>
        <taxon>Pseudomonadota</taxon>
        <taxon>Gammaproteobacteria</taxon>
        <taxon>Pseudomonadales</taxon>
        <taxon>Pseudomonadaceae</taxon>
        <taxon>Pseudomonas</taxon>
    </lineage>
</organism>
<accession>A0A1H9UGX5</accession>
<reference evidence="3" key="2">
    <citation type="submission" date="2021-08" db="EMBL/GenBank/DDBJ databases">
        <authorList>
            <person name="Yaryura P.M."/>
            <person name="Bianco M.I."/>
            <person name="Morais C."/>
            <person name="Setubal J.C."/>
        </authorList>
    </citation>
    <scope>NUCLEOTIDE SEQUENCE</scope>
    <source>
        <strain evidence="3">AP1</strain>
    </source>
</reference>
<dbReference type="InterPro" id="IPR011083">
    <property type="entry name" value="Phage_tail_collar_dom"/>
</dbReference>
<dbReference type="Proteomes" id="UP001209279">
    <property type="component" value="Chromosome"/>
</dbReference>
<protein>
    <submittedName>
        <fullName evidence="2">Microcystin-dependent protein</fullName>
    </submittedName>
    <submittedName>
        <fullName evidence="3">Tail fiber protein</fullName>
    </submittedName>
</protein>
<evidence type="ECO:0000313" key="4">
    <source>
        <dbReference type="Proteomes" id="UP000199221"/>
    </source>
</evidence>
<gene>
    <name evidence="3" type="ORF">K7K07_00035</name>
    <name evidence="2" type="ORF">SAMN05216230_12212</name>
</gene>
<dbReference type="EMBL" id="FOEQ01000022">
    <property type="protein sequence ID" value="SES08609.1"/>
    <property type="molecule type" value="Genomic_DNA"/>
</dbReference>
<dbReference type="AlphaFoldDB" id="A0A1H9UGX5"/>
<evidence type="ECO:0000259" key="1">
    <source>
        <dbReference type="Pfam" id="PF07484"/>
    </source>
</evidence>
<feature type="domain" description="Phage tail collar" evidence="1">
    <location>
        <begin position="7"/>
        <end position="63"/>
    </location>
</feature>
<dbReference type="Gene3D" id="3.90.1340.10">
    <property type="entry name" value="Phage tail collar domain"/>
    <property type="match status" value="1"/>
</dbReference>
<dbReference type="GeneID" id="93675695"/>
<reference evidence="2 4" key="1">
    <citation type="submission" date="2016-10" db="EMBL/GenBank/DDBJ databases">
        <authorList>
            <person name="de Groot N.N."/>
        </authorList>
    </citation>
    <scope>NUCLEOTIDE SEQUENCE [LARGE SCALE GENOMIC DNA]</scope>
    <source>
        <strain evidence="2 4">LMG 27941</strain>
    </source>
</reference>
<evidence type="ECO:0000313" key="3">
    <source>
        <dbReference type="EMBL" id="UXZ45416.1"/>
    </source>
</evidence>
<dbReference type="EMBL" id="CP083803">
    <property type="protein sequence ID" value="UXZ45416.1"/>
    <property type="molecule type" value="Genomic_DNA"/>
</dbReference>